<dbReference type="GO" id="GO:0003677">
    <property type="term" value="F:DNA binding"/>
    <property type="evidence" value="ECO:0007669"/>
    <property type="project" value="UniProtKB-UniRule"/>
</dbReference>
<dbReference type="Gene3D" id="1.10.10.10">
    <property type="entry name" value="Winged helix-like DNA-binding domain superfamily/Winged helix DNA-binding domain"/>
    <property type="match status" value="1"/>
</dbReference>
<comment type="similarity">
    <text evidence="4">Belongs to the GbsR family.</text>
</comment>
<protein>
    <recommendedName>
        <fullName evidence="4">HTH-type transcriptional regulator</fullName>
    </recommendedName>
</protein>
<dbReference type="EMBL" id="LN899827">
    <property type="protein sequence ID" value="CUV46273.1"/>
    <property type="molecule type" value="Genomic_DNA"/>
</dbReference>
<gene>
    <name evidence="6" type="ORF">TO10_v1_540002</name>
</gene>
<name>A0A0S4WHH2_RALSL</name>
<dbReference type="InterPro" id="IPR000835">
    <property type="entry name" value="HTH_MarR-typ"/>
</dbReference>
<feature type="domain" description="HTH marR-type" evidence="5">
    <location>
        <begin position="22"/>
        <end position="81"/>
    </location>
</feature>
<reference evidence="6" key="1">
    <citation type="submission" date="2015-10" db="EMBL/GenBank/DDBJ databases">
        <authorList>
            <person name="Gilbert D.G."/>
        </authorList>
    </citation>
    <scope>NUCLEOTIDE SEQUENCE</scope>
    <source>
        <strain evidence="6">Phyl III-seqv23</strain>
    </source>
</reference>
<evidence type="ECO:0000256" key="4">
    <source>
        <dbReference type="PIRNR" id="PIRNR006707"/>
    </source>
</evidence>
<sequence>MQLSPLKQRFVLHFGEMGSRWGINRTVGQIYALLYASREPINADEITEALGFSRSNVSIGLKELESWKLVRLTHKPGDRREYFSAPDDIWTIFRTLAEERRKREIDPTLSLLRDVMLESPGDPDDRHAQARMKEMYRLITLVTTWFDDVQKLDADALQQLMKMGAKVQKLLEMKNKLAVVVGGKSK</sequence>
<keyword evidence="1 4" id="KW-0805">Transcription regulation</keyword>
<dbReference type="InterPro" id="IPR036388">
    <property type="entry name" value="WH-like_DNA-bd_sf"/>
</dbReference>
<keyword evidence="3 4" id="KW-0804">Transcription</keyword>
<dbReference type="PANTHER" id="PTHR38465:SF1">
    <property type="entry name" value="HTH-TYPE TRANSCRIPTIONAL REGULATOR MJ1563-RELATED"/>
    <property type="match status" value="1"/>
</dbReference>
<dbReference type="Pfam" id="PF12802">
    <property type="entry name" value="MarR_2"/>
    <property type="match status" value="1"/>
</dbReference>
<dbReference type="AlphaFoldDB" id="A0A0S4WHH2"/>
<evidence type="ECO:0000313" key="6">
    <source>
        <dbReference type="EMBL" id="CUV46273.1"/>
    </source>
</evidence>
<dbReference type="InterPro" id="IPR052362">
    <property type="entry name" value="HTH-GbsR_regulator"/>
</dbReference>
<dbReference type="InterPro" id="IPR011991">
    <property type="entry name" value="ArsR-like_HTH"/>
</dbReference>
<evidence type="ECO:0000256" key="3">
    <source>
        <dbReference type="ARBA" id="ARBA00023163"/>
    </source>
</evidence>
<dbReference type="CDD" id="cd00090">
    <property type="entry name" value="HTH_ARSR"/>
    <property type="match status" value="1"/>
</dbReference>
<dbReference type="InterPro" id="IPR026282">
    <property type="entry name" value="MJ1563"/>
</dbReference>
<evidence type="ECO:0000256" key="1">
    <source>
        <dbReference type="ARBA" id="ARBA00023015"/>
    </source>
</evidence>
<dbReference type="SUPFAM" id="SSF46785">
    <property type="entry name" value="Winged helix' DNA-binding domain"/>
    <property type="match status" value="1"/>
</dbReference>
<accession>A0A0S4WHH2</accession>
<evidence type="ECO:0000256" key="2">
    <source>
        <dbReference type="ARBA" id="ARBA00023125"/>
    </source>
</evidence>
<proteinExistence type="inferred from homology"/>
<evidence type="ECO:0000259" key="5">
    <source>
        <dbReference type="Pfam" id="PF12802"/>
    </source>
</evidence>
<keyword evidence="2 4" id="KW-0238">DNA-binding</keyword>
<dbReference type="PIRSF" id="PIRSF006707">
    <property type="entry name" value="MJ1563"/>
    <property type="match status" value="1"/>
</dbReference>
<dbReference type="PANTHER" id="PTHR38465">
    <property type="entry name" value="HTH-TYPE TRANSCRIPTIONAL REGULATOR MJ1563-RELATED"/>
    <property type="match status" value="1"/>
</dbReference>
<organism evidence="6">
    <name type="scientific">Ralstonia solanacearum</name>
    <name type="common">Pseudomonas solanacearum</name>
    <dbReference type="NCBI Taxonomy" id="305"/>
    <lineage>
        <taxon>Bacteria</taxon>
        <taxon>Pseudomonadati</taxon>
        <taxon>Pseudomonadota</taxon>
        <taxon>Betaproteobacteria</taxon>
        <taxon>Burkholderiales</taxon>
        <taxon>Burkholderiaceae</taxon>
        <taxon>Ralstonia</taxon>
        <taxon>Ralstonia solanacearum species complex</taxon>
    </lineage>
</organism>
<dbReference type="InterPro" id="IPR036390">
    <property type="entry name" value="WH_DNA-bd_sf"/>
</dbReference>
<dbReference type="GO" id="GO:0003700">
    <property type="term" value="F:DNA-binding transcription factor activity"/>
    <property type="evidence" value="ECO:0007669"/>
    <property type="project" value="InterPro"/>
</dbReference>